<accession>A0A5J6T7E5</accession>
<proteinExistence type="predicted"/>
<dbReference type="Proteomes" id="UP000327513">
    <property type="component" value="Segment"/>
</dbReference>
<reference evidence="2" key="1">
    <citation type="submission" date="2019-06" db="EMBL/GenBank/DDBJ databases">
        <title>Complete genome of Proteus mirabilis phage Myduc.</title>
        <authorList>
            <person name="Tran J.S."/>
            <person name="Lessor L."/>
            <person name="O'Leary C."/>
            <person name="Bonasera R.M."/>
            <person name="Liu M."/>
        </authorList>
    </citation>
    <scope>NUCLEOTIDE SEQUENCE [LARGE SCALE GENOMIC DNA]</scope>
</reference>
<gene>
    <name evidence="1" type="ORF">CPT_Myduc_058</name>
</gene>
<name>A0A5J6T7E5_9CAUD</name>
<protein>
    <submittedName>
        <fullName evidence="1">Uncharacterized protein</fullName>
    </submittedName>
</protein>
<keyword evidence="2" id="KW-1185">Reference proteome</keyword>
<dbReference type="EMBL" id="MN098326">
    <property type="protein sequence ID" value="QFG06680.1"/>
    <property type="molecule type" value="Genomic_DNA"/>
</dbReference>
<sequence length="142" mass="15973">MKVINKSQGNMQFFYTAGKGDTATTEYVHLPAGVEAEIDDAIWKKITAPLTKVQDMKRVERPTDSVTPITMDKNPLTIVDYEPTGKTKEVNLVLEKVKKGLLEIVEDVERSIEEKSAFLNKQGIPVKDMSEEQINAMFKKLS</sequence>
<evidence type="ECO:0000313" key="2">
    <source>
        <dbReference type="Proteomes" id="UP000327513"/>
    </source>
</evidence>
<evidence type="ECO:0000313" key="1">
    <source>
        <dbReference type="EMBL" id="QFG06680.1"/>
    </source>
</evidence>
<organism evidence="1 2">
    <name type="scientific">Proteus phage Myduc</name>
    <dbReference type="NCBI Taxonomy" id="2650874"/>
    <lineage>
        <taxon>Viruses</taxon>
        <taxon>Duplodnaviria</taxon>
        <taxon>Heunggongvirae</taxon>
        <taxon>Uroviricota</taxon>
        <taxon>Caudoviricetes</taxon>
        <taxon>Chaseviridae</taxon>
        <taxon>Cleopatravirinae</taxon>
        <taxon>Myducvirus</taxon>
        <taxon>Myducvirus myduc</taxon>
    </lineage>
</organism>